<keyword evidence="1" id="KW-0472">Membrane</keyword>
<comment type="caution">
    <text evidence="3">The sequence shown here is derived from an EMBL/GenBank/DDBJ whole genome shotgun (WGS) entry which is preliminary data.</text>
</comment>
<dbReference type="Gene3D" id="3.40.630.30">
    <property type="match status" value="1"/>
</dbReference>
<sequence length="191" mass="22107">MIIELAQKNDARKIAEIHKTEIVGGFLSSLSINFLEKIYIAVIENDFCVVAKNNNEIVGFIAGTKNIKNLYKYFLGKYFFISIIMLLPKLFDIRKIFETLFYSKEESDLPKAELLTIAVKKEFQMEGIAGKMLKFFILEMKNKNVKEFKVLVGSNLQNAIKFYEKNGFKFVKETNVHSNKKSLIYVYDLSN</sequence>
<proteinExistence type="predicted"/>
<name>A0A1G2JQ52_9BACT</name>
<accession>A0A1G2JQ52</accession>
<reference evidence="3 4" key="1">
    <citation type="journal article" date="2016" name="Nat. Commun.">
        <title>Thousands of microbial genomes shed light on interconnected biogeochemical processes in an aquifer system.</title>
        <authorList>
            <person name="Anantharaman K."/>
            <person name="Brown C.T."/>
            <person name="Hug L.A."/>
            <person name="Sharon I."/>
            <person name="Castelle C.J."/>
            <person name="Probst A.J."/>
            <person name="Thomas B.C."/>
            <person name="Singh A."/>
            <person name="Wilkins M.J."/>
            <person name="Karaoz U."/>
            <person name="Brodie E.L."/>
            <person name="Williams K.H."/>
            <person name="Hubbard S.S."/>
            <person name="Banfield J.F."/>
        </authorList>
    </citation>
    <scope>NUCLEOTIDE SEQUENCE [LARGE SCALE GENOMIC DNA]</scope>
</reference>
<dbReference type="InterPro" id="IPR000182">
    <property type="entry name" value="GNAT_dom"/>
</dbReference>
<dbReference type="AlphaFoldDB" id="A0A1G2JQ52"/>
<dbReference type="GO" id="GO:0016747">
    <property type="term" value="F:acyltransferase activity, transferring groups other than amino-acyl groups"/>
    <property type="evidence" value="ECO:0007669"/>
    <property type="project" value="InterPro"/>
</dbReference>
<evidence type="ECO:0000256" key="1">
    <source>
        <dbReference type="SAM" id="Phobius"/>
    </source>
</evidence>
<evidence type="ECO:0000259" key="2">
    <source>
        <dbReference type="PROSITE" id="PS51186"/>
    </source>
</evidence>
<dbReference type="SUPFAM" id="SSF55729">
    <property type="entry name" value="Acyl-CoA N-acyltransferases (Nat)"/>
    <property type="match status" value="1"/>
</dbReference>
<evidence type="ECO:0000313" key="3">
    <source>
        <dbReference type="EMBL" id="OGZ89277.1"/>
    </source>
</evidence>
<organism evidence="3 4">
    <name type="scientific">Candidatus Staskawiczbacteria bacterium RIFOXYD1_FULL_32_13</name>
    <dbReference type="NCBI Taxonomy" id="1802234"/>
    <lineage>
        <taxon>Bacteria</taxon>
        <taxon>Candidatus Staskawicziibacteriota</taxon>
    </lineage>
</organism>
<keyword evidence="1" id="KW-1133">Transmembrane helix</keyword>
<gene>
    <name evidence="3" type="ORF">A2561_02485</name>
</gene>
<protein>
    <recommendedName>
        <fullName evidence="2">N-acetyltransferase domain-containing protein</fullName>
    </recommendedName>
</protein>
<keyword evidence="1" id="KW-0812">Transmembrane</keyword>
<dbReference type="InterPro" id="IPR016181">
    <property type="entry name" value="Acyl_CoA_acyltransferase"/>
</dbReference>
<evidence type="ECO:0000313" key="4">
    <source>
        <dbReference type="Proteomes" id="UP000178935"/>
    </source>
</evidence>
<feature type="domain" description="N-acetyltransferase" evidence="2">
    <location>
        <begin position="1"/>
        <end position="190"/>
    </location>
</feature>
<dbReference type="Pfam" id="PF00583">
    <property type="entry name" value="Acetyltransf_1"/>
    <property type="match status" value="1"/>
</dbReference>
<dbReference type="Proteomes" id="UP000178935">
    <property type="component" value="Unassembled WGS sequence"/>
</dbReference>
<feature type="transmembrane region" description="Helical" evidence="1">
    <location>
        <begin position="70"/>
        <end position="87"/>
    </location>
</feature>
<dbReference type="EMBL" id="MHPU01000008">
    <property type="protein sequence ID" value="OGZ89277.1"/>
    <property type="molecule type" value="Genomic_DNA"/>
</dbReference>
<dbReference type="PROSITE" id="PS51186">
    <property type="entry name" value="GNAT"/>
    <property type="match status" value="1"/>
</dbReference>